<organism evidence="3 6">
    <name type="scientific">Segatella copri</name>
    <dbReference type="NCBI Taxonomy" id="165179"/>
    <lineage>
        <taxon>Bacteria</taxon>
        <taxon>Pseudomonadati</taxon>
        <taxon>Bacteroidota</taxon>
        <taxon>Bacteroidia</taxon>
        <taxon>Bacteroidales</taxon>
        <taxon>Prevotellaceae</taxon>
        <taxon>Segatella</taxon>
    </lineage>
</organism>
<evidence type="ECO:0000313" key="1">
    <source>
        <dbReference type="EMBL" id="MBV3387690.1"/>
    </source>
</evidence>
<proteinExistence type="predicted"/>
<evidence type="ECO:0000313" key="3">
    <source>
        <dbReference type="EMBL" id="MST78760.1"/>
    </source>
</evidence>
<reference evidence="1" key="3">
    <citation type="submission" date="2021-06" db="EMBL/GenBank/DDBJ databases">
        <title>Collection of gut derived symbiotic bacterial strains cultured from healthy donors.</title>
        <authorList>
            <person name="Lin H."/>
            <person name="Littmann E."/>
            <person name="Pamer E.G."/>
        </authorList>
    </citation>
    <scope>NUCLEOTIDE SEQUENCE</scope>
    <source>
        <strain evidence="1">MSK.21.74</strain>
    </source>
</reference>
<reference evidence="3 6" key="2">
    <citation type="submission" date="2019-08" db="EMBL/GenBank/DDBJ databases">
        <title>In-depth cultivation of the pig gut microbiome towards novel bacterial diversity and tailored functional studies.</title>
        <authorList>
            <person name="Wylensek D."/>
            <person name="Hitch T.C.A."/>
            <person name="Clavel T."/>
        </authorList>
    </citation>
    <scope>NUCLEOTIDE SEQUENCE [LARGE SCALE GENOMIC DNA]</scope>
    <source>
        <strain evidence="3 6">LKV-178-WT-2C</strain>
    </source>
</reference>
<protein>
    <submittedName>
        <fullName evidence="3">Protein tyrosine phosphatase</fullName>
    </submittedName>
</protein>
<dbReference type="RefSeq" id="WP_006848289.1">
    <property type="nucleotide sequence ID" value="NZ_CATKVV010000004.1"/>
</dbReference>
<dbReference type="Proteomes" id="UP001196765">
    <property type="component" value="Unassembled WGS sequence"/>
</dbReference>
<gene>
    <name evidence="4" type="ORF">DWW35_09590</name>
    <name evidence="3" type="ORF">FYJ72_14140</name>
    <name evidence="1" type="ORF">KSW82_08045</name>
    <name evidence="2" type="ORF">ONT01_07805</name>
</gene>
<evidence type="ECO:0000313" key="5">
    <source>
        <dbReference type="Proteomes" id="UP000285236"/>
    </source>
</evidence>
<reference evidence="4 5" key="1">
    <citation type="submission" date="2018-08" db="EMBL/GenBank/DDBJ databases">
        <title>A genome reference for cultivated species of the human gut microbiota.</title>
        <authorList>
            <person name="Zou Y."/>
            <person name="Xue W."/>
            <person name="Luo G."/>
        </authorList>
    </citation>
    <scope>NUCLEOTIDE SEQUENCE [LARGE SCALE GENOMIC DNA]</scope>
    <source>
        <strain evidence="4 5">AF15-25</strain>
    </source>
</reference>
<evidence type="ECO:0000313" key="2">
    <source>
        <dbReference type="EMBL" id="MCW4137684.1"/>
    </source>
</evidence>
<comment type="caution">
    <text evidence="3">The sequence shown here is derived from an EMBL/GenBank/DDBJ whole genome shotgun (WGS) entry which is preliminary data.</text>
</comment>
<dbReference type="EMBL" id="VUNF01000045">
    <property type="protein sequence ID" value="MST78760.1"/>
    <property type="molecule type" value="Genomic_DNA"/>
</dbReference>
<reference evidence="2" key="4">
    <citation type="submission" date="2022-11" db="EMBL/GenBank/DDBJ databases">
        <title>Genomic repertoires linked with pathogenic potency of arthritogenic Prevotella copri isolated from the gut of rheumatoid arthritis patients.</title>
        <authorList>
            <person name="Nii T."/>
            <person name="Maeda Y."/>
            <person name="Motooka D."/>
            <person name="Naito M."/>
            <person name="Matsumoto Y."/>
            <person name="Ogawa T."/>
            <person name="Oguro-Igashira E."/>
            <person name="Kishikawa T."/>
            <person name="Yamashita M."/>
            <person name="Koizumi S."/>
            <person name="Kurakawa T."/>
            <person name="Okumura R."/>
            <person name="Kayama H."/>
            <person name="Murakami M."/>
            <person name="Sakaguchi T."/>
            <person name="Das B."/>
            <person name="Nakamura S."/>
            <person name="Okada Y."/>
            <person name="Kumanogoh A."/>
            <person name="Takeda K."/>
        </authorList>
    </citation>
    <scope>NUCLEOTIDE SEQUENCE</scope>
    <source>
        <strain evidence="2">H105_2-2</strain>
    </source>
</reference>
<dbReference type="EMBL" id="JAHOEI010000024">
    <property type="protein sequence ID" value="MBV3387690.1"/>
    <property type="molecule type" value="Genomic_DNA"/>
</dbReference>
<accession>A0A412V661</accession>
<dbReference type="GeneID" id="302995223"/>
<dbReference type="EMBL" id="QRYP01000025">
    <property type="protein sequence ID" value="RGU96234.1"/>
    <property type="molecule type" value="Genomic_DNA"/>
</dbReference>
<dbReference type="Proteomes" id="UP001208620">
    <property type="component" value="Unassembled WGS sequence"/>
</dbReference>
<sequence>MNTTKLTREEALRRWNASKETKRKMVEKLETLVRNSCLERTGKEPIGIEVW</sequence>
<name>A0A412V661_9BACT</name>
<dbReference type="Proteomes" id="UP000450161">
    <property type="component" value="Unassembled WGS sequence"/>
</dbReference>
<dbReference type="EMBL" id="JAPDVD010000001">
    <property type="protein sequence ID" value="MCW4137684.1"/>
    <property type="molecule type" value="Genomic_DNA"/>
</dbReference>
<evidence type="ECO:0000313" key="4">
    <source>
        <dbReference type="EMBL" id="RGU96234.1"/>
    </source>
</evidence>
<dbReference type="Proteomes" id="UP000285236">
    <property type="component" value="Unassembled WGS sequence"/>
</dbReference>
<evidence type="ECO:0000313" key="6">
    <source>
        <dbReference type="Proteomes" id="UP000450161"/>
    </source>
</evidence>
<dbReference type="AlphaFoldDB" id="A0A412V661"/>